<feature type="transmembrane region" description="Helical" evidence="1">
    <location>
        <begin position="152"/>
        <end position="173"/>
    </location>
</feature>
<reference evidence="2" key="1">
    <citation type="submission" date="2022-09" db="EMBL/GenBank/DDBJ databases">
        <title>Intensive care unit water sources are persistently colonized with multi-drug resistant bacteria and are the site of extensive horizontal gene transfer of antibiotic resistance genes.</title>
        <authorList>
            <person name="Diorio-Toth L."/>
        </authorList>
    </citation>
    <scope>NUCLEOTIDE SEQUENCE</scope>
    <source>
        <strain evidence="2">GD03710</strain>
    </source>
</reference>
<proteinExistence type="predicted"/>
<keyword evidence="1" id="KW-0472">Membrane</keyword>
<dbReference type="AlphaFoldDB" id="A0AA42R929"/>
<gene>
    <name evidence="2" type="ORF">N5I20_12560</name>
</gene>
<dbReference type="RefSeq" id="WP_279963641.1">
    <property type="nucleotide sequence ID" value="NZ_JAOCFK010000049.1"/>
</dbReference>
<dbReference type="InterPro" id="IPR007404">
    <property type="entry name" value="YdjM-like"/>
</dbReference>
<sequence>MQRSQRCSPEGSDIKGVTHQAFAVTLAALAMNAGGLHISPWVGLPLASFGSLIPDIDHPESKLGRRVYPLSSLLYQFAGHRGFFHSLVFWGMMTFAFYLANSYLGQGYLPEAWLLISIGHLSHLLGDMLFGRYGVQVLWPIRRRIRIVPGSWSVGGVHEFLFLCLFVVITAYVTGATI</sequence>
<accession>A0AA42R929</accession>
<dbReference type="InterPro" id="IPR016956">
    <property type="entry name" value="YdjM"/>
</dbReference>
<feature type="transmembrane region" description="Helical" evidence="1">
    <location>
        <begin position="112"/>
        <end position="131"/>
    </location>
</feature>
<evidence type="ECO:0000313" key="2">
    <source>
        <dbReference type="EMBL" id="MDH1505889.1"/>
    </source>
</evidence>
<keyword evidence="2" id="KW-0378">Hydrolase</keyword>
<dbReference type="GO" id="GO:0016787">
    <property type="term" value="F:hydrolase activity"/>
    <property type="evidence" value="ECO:0007669"/>
    <property type="project" value="UniProtKB-KW"/>
</dbReference>
<evidence type="ECO:0000256" key="1">
    <source>
        <dbReference type="SAM" id="Phobius"/>
    </source>
</evidence>
<keyword evidence="1" id="KW-0812">Transmembrane</keyword>
<dbReference type="PANTHER" id="PTHR35531">
    <property type="entry name" value="INNER MEMBRANE PROTEIN YBCI-RELATED"/>
    <property type="match status" value="1"/>
</dbReference>
<dbReference type="PIRSF" id="PIRSF030780">
    <property type="entry name" value="Md_memb_hyd_prd"/>
    <property type="match status" value="1"/>
</dbReference>
<organism evidence="2 3">
    <name type="scientific">Aeromonas caviae</name>
    <name type="common">Aeromonas punctata</name>
    <dbReference type="NCBI Taxonomy" id="648"/>
    <lineage>
        <taxon>Bacteria</taxon>
        <taxon>Pseudomonadati</taxon>
        <taxon>Pseudomonadota</taxon>
        <taxon>Gammaproteobacteria</taxon>
        <taxon>Aeromonadales</taxon>
        <taxon>Aeromonadaceae</taxon>
        <taxon>Aeromonas</taxon>
    </lineage>
</organism>
<dbReference type="Proteomes" id="UP001161704">
    <property type="component" value="Unassembled WGS sequence"/>
</dbReference>
<keyword evidence="1" id="KW-1133">Transmembrane helix</keyword>
<feature type="transmembrane region" description="Helical" evidence="1">
    <location>
        <begin position="82"/>
        <end position="100"/>
    </location>
</feature>
<dbReference type="Pfam" id="PF04307">
    <property type="entry name" value="YdjM"/>
    <property type="match status" value="1"/>
</dbReference>
<protein>
    <submittedName>
        <fullName evidence="2">Metal-dependent hydrolase</fullName>
    </submittedName>
</protein>
<comment type="caution">
    <text evidence="2">The sequence shown here is derived from an EMBL/GenBank/DDBJ whole genome shotgun (WGS) entry which is preliminary data.</text>
</comment>
<dbReference type="PANTHER" id="PTHR35531:SF1">
    <property type="entry name" value="INNER MEMBRANE PROTEIN YBCI-RELATED"/>
    <property type="match status" value="1"/>
</dbReference>
<dbReference type="EMBL" id="JAOCIZ010000046">
    <property type="protein sequence ID" value="MDH1505889.1"/>
    <property type="molecule type" value="Genomic_DNA"/>
</dbReference>
<name>A0AA42R929_AERCA</name>
<evidence type="ECO:0000313" key="3">
    <source>
        <dbReference type="Proteomes" id="UP001161704"/>
    </source>
</evidence>